<dbReference type="AlphaFoldDB" id="A0A2T3FNU9"/>
<comment type="caution">
    <text evidence="1">The sequence shown here is derived from an EMBL/GenBank/DDBJ whole genome shotgun (WGS) entry which is preliminary data.</text>
</comment>
<protein>
    <submittedName>
        <fullName evidence="1">Uncharacterized protein</fullName>
    </submittedName>
</protein>
<dbReference type="Proteomes" id="UP000241048">
    <property type="component" value="Unassembled WGS sequence"/>
</dbReference>
<gene>
    <name evidence="1" type="ORF">C7U56_10400</name>
</gene>
<keyword evidence="2" id="KW-1185">Reference proteome</keyword>
<proteinExistence type="predicted"/>
<dbReference type="EMBL" id="PYLO01000003">
    <property type="protein sequence ID" value="PST36945.1"/>
    <property type="molecule type" value="Genomic_DNA"/>
</dbReference>
<evidence type="ECO:0000313" key="1">
    <source>
        <dbReference type="EMBL" id="PST36945.1"/>
    </source>
</evidence>
<dbReference type="RefSeq" id="WP_107001158.1">
    <property type="nucleotide sequence ID" value="NZ_JAQDZI010000010.1"/>
</dbReference>
<sequence length="237" mass="27518">MRTANEYEIAIFKKEYCKNGEDRISIGKDFEVDVESFEELLPGKIVSSYATGNRNIENSFIMFRVCDVIKDIQYFPVFSETIGRKMLKSWNKPVPKKRSIFIEDNNGVGRGNGGTGNGNKNNVENSKLRSLILFARSLMILHINDPQPMNGMLKEIYEKLELHPYWNVRNYEVKAVNTAIGSFLRKDINVQNENFQNLQDYILYLQTNVTGRRLRNTNFDTLRNIMGTEYPAEQVYF</sequence>
<organism evidence="1 2">
    <name type="scientific">Clostridium fessum</name>
    <dbReference type="NCBI Taxonomy" id="2126740"/>
    <lineage>
        <taxon>Bacteria</taxon>
        <taxon>Bacillati</taxon>
        <taxon>Bacillota</taxon>
        <taxon>Clostridia</taxon>
        <taxon>Eubacteriales</taxon>
        <taxon>Clostridiaceae</taxon>
        <taxon>Clostridium</taxon>
    </lineage>
</organism>
<reference evidence="1 2" key="1">
    <citation type="submission" date="2018-03" db="EMBL/GenBank/DDBJ databases">
        <title>Lachnoclostridium SNUG30386 gen.nov., sp.nov., isolated from human faeces.</title>
        <authorList>
            <person name="Seo B."/>
            <person name="Jeon K."/>
            <person name="Ko G."/>
        </authorList>
    </citation>
    <scope>NUCLEOTIDE SEQUENCE [LARGE SCALE GENOMIC DNA]</scope>
    <source>
        <strain evidence="1 2">SNUG30386</strain>
    </source>
</reference>
<name>A0A2T3FNU9_9CLOT</name>
<evidence type="ECO:0000313" key="2">
    <source>
        <dbReference type="Proteomes" id="UP000241048"/>
    </source>
</evidence>
<accession>A0A2T3FNU9</accession>